<comment type="caution">
    <text evidence="1">The sequence shown here is derived from an EMBL/GenBank/DDBJ whole genome shotgun (WGS) entry which is preliminary data.</text>
</comment>
<evidence type="ECO:0000313" key="2">
    <source>
        <dbReference type="Proteomes" id="UP000265566"/>
    </source>
</evidence>
<gene>
    <name evidence="1" type="ORF">MtrunA17_Chr5g0401001</name>
</gene>
<reference evidence="2" key="1">
    <citation type="journal article" date="2018" name="Nat. Plants">
        <title>Whole-genome landscape of Medicago truncatula symbiotic genes.</title>
        <authorList>
            <person name="Pecrix Y."/>
            <person name="Staton S.E."/>
            <person name="Sallet E."/>
            <person name="Lelandais-Briere C."/>
            <person name="Moreau S."/>
            <person name="Carrere S."/>
            <person name="Blein T."/>
            <person name="Jardinaud M.F."/>
            <person name="Latrasse D."/>
            <person name="Zouine M."/>
            <person name="Zahm M."/>
            <person name="Kreplak J."/>
            <person name="Mayjonade B."/>
            <person name="Satge C."/>
            <person name="Perez M."/>
            <person name="Cauet S."/>
            <person name="Marande W."/>
            <person name="Chantry-Darmon C."/>
            <person name="Lopez-Roques C."/>
            <person name="Bouchez O."/>
            <person name="Berard A."/>
            <person name="Debelle F."/>
            <person name="Munos S."/>
            <person name="Bendahmane A."/>
            <person name="Berges H."/>
            <person name="Niebel A."/>
            <person name="Buitink J."/>
            <person name="Frugier F."/>
            <person name="Benhamed M."/>
            <person name="Crespi M."/>
            <person name="Gouzy J."/>
            <person name="Gamas P."/>
        </authorList>
    </citation>
    <scope>NUCLEOTIDE SEQUENCE [LARGE SCALE GENOMIC DNA]</scope>
    <source>
        <strain evidence="2">cv. Jemalong A17</strain>
    </source>
</reference>
<protein>
    <submittedName>
        <fullName evidence="1">Uncharacterized protein</fullName>
    </submittedName>
</protein>
<evidence type="ECO:0000313" key="1">
    <source>
        <dbReference type="EMBL" id="RHN53911.1"/>
    </source>
</evidence>
<dbReference type="Proteomes" id="UP000265566">
    <property type="component" value="Chromosome 5"/>
</dbReference>
<accession>A0A396HN35</accession>
<organism evidence="1 2">
    <name type="scientific">Medicago truncatula</name>
    <name type="common">Barrel medic</name>
    <name type="synonym">Medicago tribuloides</name>
    <dbReference type="NCBI Taxonomy" id="3880"/>
    <lineage>
        <taxon>Eukaryota</taxon>
        <taxon>Viridiplantae</taxon>
        <taxon>Streptophyta</taxon>
        <taxon>Embryophyta</taxon>
        <taxon>Tracheophyta</taxon>
        <taxon>Spermatophyta</taxon>
        <taxon>Magnoliopsida</taxon>
        <taxon>eudicotyledons</taxon>
        <taxon>Gunneridae</taxon>
        <taxon>Pentapetalae</taxon>
        <taxon>rosids</taxon>
        <taxon>fabids</taxon>
        <taxon>Fabales</taxon>
        <taxon>Fabaceae</taxon>
        <taxon>Papilionoideae</taxon>
        <taxon>50 kb inversion clade</taxon>
        <taxon>NPAAA clade</taxon>
        <taxon>Hologalegina</taxon>
        <taxon>IRL clade</taxon>
        <taxon>Trifolieae</taxon>
        <taxon>Medicago</taxon>
    </lineage>
</organism>
<sequence length="76" mass="8806">MAAVIRVTRDARIGLSLMILENAITLLTELLTKLTRDNNKRQQRSTHEEQKSNAMFNSFGKCLSMHSQTWVYFSFL</sequence>
<dbReference type="Gramene" id="rna28876">
    <property type="protein sequence ID" value="RHN53911.1"/>
    <property type="gene ID" value="gene28876"/>
</dbReference>
<name>A0A396HN35_MEDTR</name>
<proteinExistence type="predicted"/>
<dbReference type="EMBL" id="PSQE01000005">
    <property type="protein sequence ID" value="RHN53911.1"/>
    <property type="molecule type" value="Genomic_DNA"/>
</dbReference>
<dbReference type="AlphaFoldDB" id="A0A396HN35"/>